<gene>
    <name evidence="2" type="ORF">ACKKH4_19855</name>
</gene>
<dbReference type="EMBL" id="JBJVNW010000010">
    <property type="protein sequence ID" value="MFM9519490.1"/>
    <property type="molecule type" value="Genomic_DNA"/>
</dbReference>
<organism evidence="2 3">
    <name type="scientific">Pseudomonas monachiensis</name>
    <dbReference type="NCBI Taxonomy" id="3060212"/>
    <lineage>
        <taxon>Bacteria</taxon>
        <taxon>Pseudomonadati</taxon>
        <taxon>Pseudomonadota</taxon>
        <taxon>Gammaproteobacteria</taxon>
        <taxon>Pseudomonadales</taxon>
        <taxon>Pseudomonadaceae</taxon>
        <taxon>Pseudomonas</taxon>
    </lineage>
</organism>
<keyword evidence="3" id="KW-1185">Reference proteome</keyword>
<dbReference type="Proteomes" id="UP001631987">
    <property type="component" value="Unassembled WGS sequence"/>
</dbReference>
<sequence length="52" mass="6206">MIQKKAMGSFNCSFMNMDVREKALGRIFLVIERHFFRLVVFYFSFICGGAWY</sequence>
<accession>A0ABW9HEP1</accession>
<comment type="caution">
    <text evidence="2">The sequence shown here is derived from an EMBL/GenBank/DDBJ whole genome shotgun (WGS) entry which is preliminary data.</text>
</comment>
<dbReference type="RefSeq" id="WP_156385767.1">
    <property type="nucleotide sequence ID" value="NZ_CP178857.1"/>
</dbReference>
<reference evidence="2 3" key="1">
    <citation type="submission" date="2024-12" db="EMBL/GenBank/DDBJ databases">
        <title>Pseudomonas species isolated from Lotus nodules promote plant growth.</title>
        <authorList>
            <person name="Yu Y.-H."/>
            <person name="Kurtenbach J."/>
            <person name="Crosbie D."/>
            <person name="Brachmann A."/>
            <person name="Marin M."/>
        </authorList>
    </citation>
    <scope>NUCLEOTIDE SEQUENCE [LARGE SCALE GENOMIC DNA]</scope>
    <source>
        <strain evidence="2 3">PLb12A</strain>
    </source>
</reference>
<keyword evidence="1" id="KW-1133">Transmembrane helix</keyword>
<protein>
    <submittedName>
        <fullName evidence="2">Uncharacterized protein</fullName>
    </submittedName>
</protein>
<evidence type="ECO:0000313" key="3">
    <source>
        <dbReference type="Proteomes" id="UP001631987"/>
    </source>
</evidence>
<name>A0ABW9HEP1_9PSED</name>
<proteinExistence type="predicted"/>
<keyword evidence="1" id="KW-0472">Membrane</keyword>
<keyword evidence="1" id="KW-0812">Transmembrane</keyword>
<evidence type="ECO:0000256" key="1">
    <source>
        <dbReference type="SAM" id="Phobius"/>
    </source>
</evidence>
<evidence type="ECO:0000313" key="2">
    <source>
        <dbReference type="EMBL" id="MFM9519490.1"/>
    </source>
</evidence>
<feature type="transmembrane region" description="Helical" evidence="1">
    <location>
        <begin position="35"/>
        <end position="51"/>
    </location>
</feature>